<dbReference type="InterPro" id="IPR016763">
    <property type="entry name" value="VAP"/>
</dbReference>
<dbReference type="GO" id="GO:0005789">
    <property type="term" value="C:endoplasmic reticulum membrane"/>
    <property type="evidence" value="ECO:0007669"/>
    <property type="project" value="InterPro"/>
</dbReference>
<reference evidence="8 9" key="1">
    <citation type="submission" date="2016-11" db="EMBL/GenBank/DDBJ databases">
        <title>The macronuclear genome of Stentor coeruleus: a giant cell with tiny introns.</title>
        <authorList>
            <person name="Slabodnick M."/>
            <person name="Ruby J.G."/>
            <person name="Reiff S.B."/>
            <person name="Swart E.C."/>
            <person name="Gosai S."/>
            <person name="Prabakaran S."/>
            <person name="Witkowska E."/>
            <person name="Larue G.E."/>
            <person name="Fisher S."/>
            <person name="Freeman R.M."/>
            <person name="Gunawardena J."/>
            <person name="Chu W."/>
            <person name="Stover N.A."/>
            <person name="Gregory B.D."/>
            <person name="Nowacki M."/>
            <person name="Derisi J."/>
            <person name="Roy S.W."/>
            <person name="Marshall W.F."/>
            <person name="Sood P."/>
        </authorList>
    </citation>
    <scope>NUCLEOTIDE SEQUENCE [LARGE SCALE GENOMIC DNA]</scope>
    <source>
        <strain evidence="8">WM001</strain>
    </source>
</reference>
<dbReference type="GO" id="GO:0005886">
    <property type="term" value="C:plasma membrane"/>
    <property type="evidence" value="ECO:0007669"/>
    <property type="project" value="TreeGrafter"/>
</dbReference>
<feature type="transmembrane region" description="Helical" evidence="6">
    <location>
        <begin position="199"/>
        <end position="219"/>
    </location>
</feature>
<dbReference type="Pfam" id="PF00635">
    <property type="entry name" value="Motile_Sperm"/>
    <property type="match status" value="1"/>
</dbReference>
<accession>A0A1R2C0M2</accession>
<dbReference type="AlphaFoldDB" id="A0A1R2C0M2"/>
<dbReference type="PANTHER" id="PTHR10809:SF6">
    <property type="entry name" value="AT11025P-RELATED"/>
    <property type="match status" value="1"/>
</dbReference>
<organism evidence="8 9">
    <name type="scientific">Stentor coeruleus</name>
    <dbReference type="NCBI Taxonomy" id="5963"/>
    <lineage>
        <taxon>Eukaryota</taxon>
        <taxon>Sar</taxon>
        <taxon>Alveolata</taxon>
        <taxon>Ciliophora</taxon>
        <taxon>Postciliodesmatophora</taxon>
        <taxon>Heterotrichea</taxon>
        <taxon>Heterotrichida</taxon>
        <taxon>Stentoridae</taxon>
        <taxon>Stentor</taxon>
    </lineage>
</organism>
<keyword evidence="9" id="KW-1185">Reference proteome</keyword>
<evidence type="ECO:0000256" key="6">
    <source>
        <dbReference type="SAM" id="Phobius"/>
    </source>
</evidence>
<evidence type="ECO:0000313" key="8">
    <source>
        <dbReference type="EMBL" id="OMJ82556.1"/>
    </source>
</evidence>
<dbReference type="InterPro" id="IPR013783">
    <property type="entry name" value="Ig-like_fold"/>
</dbReference>
<evidence type="ECO:0000256" key="4">
    <source>
        <dbReference type="ARBA" id="ARBA00022989"/>
    </source>
</evidence>
<keyword evidence="5 6" id="KW-0472">Membrane</keyword>
<dbReference type="GO" id="GO:0090158">
    <property type="term" value="P:endoplasmic reticulum membrane organization"/>
    <property type="evidence" value="ECO:0007669"/>
    <property type="project" value="TreeGrafter"/>
</dbReference>
<feature type="domain" description="MSP" evidence="7">
    <location>
        <begin position="4"/>
        <end position="112"/>
    </location>
</feature>
<comment type="subcellular location">
    <subcellularLocation>
        <location evidence="1">Membrane</location>
        <topology evidence="1">Single-pass type IV membrane protein</topology>
    </subcellularLocation>
</comment>
<evidence type="ECO:0000259" key="7">
    <source>
        <dbReference type="PROSITE" id="PS50202"/>
    </source>
</evidence>
<proteinExistence type="inferred from homology"/>
<dbReference type="OrthoDB" id="264603at2759"/>
<keyword evidence="4 6" id="KW-1133">Transmembrane helix</keyword>
<dbReference type="InterPro" id="IPR008962">
    <property type="entry name" value="PapD-like_sf"/>
</dbReference>
<name>A0A1R2C0M2_9CILI</name>
<dbReference type="InterPro" id="IPR000535">
    <property type="entry name" value="MSP_dom"/>
</dbReference>
<evidence type="ECO:0000256" key="5">
    <source>
        <dbReference type="ARBA" id="ARBA00023136"/>
    </source>
</evidence>
<evidence type="ECO:0000313" key="9">
    <source>
        <dbReference type="Proteomes" id="UP000187209"/>
    </source>
</evidence>
<comment type="caution">
    <text evidence="8">The sequence shown here is derived from an EMBL/GenBank/DDBJ whole genome shotgun (WGS) entry which is preliminary data.</text>
</comment>
<dbReference type="PROSITE" id="PS50202">
    <property type="entry name" value="MSP"/>
    <property type="match status" value="1"/>
</dbReference>
<dbReference type="PANTHER" id="PTHR10809">
    <property type="entry name" value="VESICLE-ASSOCIATED MEMBRANE PROTEIN-ASSOCIATED PROTEIN"/>
    <property type="match status" value="1"/>
</dbReference>
<evidence type="ECO:0000256" key="1">
    <source>
        <dbReference type="ARBA" id="ARBA00004211"/>
    </source>
</evidence>
<dbReference type="EMBL" id="MPUH01000336">
    <property type="protein sequence ID" value="OMJ82556.1"/>
    <property type="molecule type" value="Genomic_DNA"/>
</dbReference>
<dbReference type="SUPFAM" id="SSF49354">
    <property type="entry name" value="PapD-like"/>
    <property type="match status" value="1"/>
</dbReference>
<comment type="similarity">
    <text evidence="2">Belongs to the VAMP-associated protein (VAP) (TC 9.B.17) family.</text>
</comment>
<dbReference type="GO" id="GO:0061817">
    <property type="term" value="P:endoplasmic reticulum-plasma membrane tethering"/>
    <property type="evidence" value="ECO:0007669"/>
    <property type="project" value="TreeGrafter"/>
</dbReference>
<protein>
    <recommendedName>
        <fullName evidence="7">MSP domain-containing protein</fullName>
    </recommendedName>
</protein>
<dbReference type="Proteomes" id="UP000187209">
    <property type="component" value="Unassembled WGS sequence"/>
</dbReference>
<dbReference type="Gene3D" id="2.60.40.10">
    <property type="entry name" value="Immunoglobulins"/>
    <property type="match status" value="1"/>
</dbReference>
<evidence type="ECO:0000256" key="2">
    <source>
        <dbReference type="ARBA" id="ARBA00008932"/>
    </source>
</evidence>
<sequence>MEQRIQISPSDFLTFKSSQQKTHSNFKILNNSENTICFKIKTSSPKDFLVTPITGSIFANSESSISVSFVGPPESVNKGQKFLIQYAMCPEVSQVDWRSKDLKEFKLLTKFIQVEESPKEEKVQFESPSVRESVYLEAEEEKSKEESLILEEDMKNITMRNRDLVSQNDKRKAEIDNARHKLKFSRDSDIALAETASKYGMPHLVIMFFVGLLIGYYVLG</sequence>
<evidence type="ECO:0000256" key="3">
    <source>
        <dbReference type="ARBA" id="ARBA00022692"/>
    </source>
</evidence>
<keyword evidence="3 6" id="KW-0812">Transmembrane</keyword>
<gene>
    <name evidence="8" type="ORF">SteCoe_16721</name>
</gene>